<dbReference type="InterPro" id="IPR023213">
    <property type="entry name" value="CAT-like_dom_sf"/>
</dbReference>
<dbReference type="GO" id="GO:0050734">
    <property type="term" value="F:hydroxycinnamoyltransferase activity"/>
    <property type="evidence" value="ECO:0007669"/>
    <property type="project" value="UniProtKB-ARBA"/>
</dbReference>
<dbReference type="STRING" id="40148.A0A0D9Y6C6"/>
<sequence>MASVVNAAGDLHVRVVSRRLVQASDESLVPRVLAVSNLDLLPQSMQVSMLCVYPKPSSIAGGFNFDDVASSPPSHFFPFAGPVVANPFSGLPEIHCNNQGAELVVGEVGVALASLDYGTMGASLRKIQLPHGKDVPLSVQVAAFLAGTVDEDPPLEPRRPKRAHATGLAIHTAGFAP</sequence>
<evidence type="ECO:0000313" key="2">
    <source>
        <dbReference type="Proteomes" id="UP000026961"/>
    </source>
</evidence>
<keyword evidence="2" id="KW-1185">Reference proteome</keyword>
<dbReference type="Gramene" id="OGLUM01G11590.1">
    <property type="protein sequence ID" value="OGLUM01G11590.1"/>
    <property type="gene ID" value="OGLUM01G11590"/>
</dbReference>
<dbReference type="EnsemblPlants" id="OGLUM01G11590.1">
    <property type="protein sequence ID" value="OGLUM01G11590.1"/>
    <property type="gene ID" value="OGLUM01G11590"/>
</dbReference>
<reference evidence="1" key="3">
    <citation type="submission" date="2018-05" db="EMBL/GenBank/DDBJ databases">
        <title>OgluRS3 (Oryza glumaepatula Reference Sequence Version 3).</title>
        <authorList>
            <person name="Zhang J."/>
            <person name="Kudrna D."/>
            <person name="Lee S."/>
            <person name="Talag J."/>
            <person name="Welchert J."/>
            <person name="Wing R.A."/>
        </authorList>
    </citation>
    <scope>NUCLEOTIDE SEQUENCE [LARGE SCALE GENOMIC DNA]</scope>
</reference>
<dbReference type="Pfam" id="PF02458">
    <property type="entry name" value="Transferase"/>
    <property type="match status" value="1"/>
</dbReference>
<dbReference type="Proteomes" id="UP000026961">
    <property type="component" value="Chromosome 1"/>
</dbReference>
<evidence type="ECO:0000313" key="1">
    <source>
        <dbReference type="EnsemblPlants" id="OGLUM01G11590.1"/>
    </source>
</evidence>
<reference evidence="1" key="1">
    <citation type="submission" date="2013-08" db="EMBL/GenBank/DDBJ databases">
        <title>Oryza genome evolution.</title>
        <authorList>
            <person name="Wing R.A."/>
            <person name="Panaud O."/>
            <person name="Oliveira A.C."/>
        </authorList>
    </citation>
    <scope>NUCLEOTIDE SEQUENCE</scope>
</reference>
<name>A0A0D9Y6C6_9ORYZ</name>
<reference evidence="1" key="2">
    <citation type="submission" date="2015-04" db="UniProtKB">
        <authorList>
            <consortium name="EnsemblPlants"/>
        </authorList>
    </citation>
    <scope>IDENTIFICATION</scope>
</reference>
<dbReference type="Gene3D" id="3.30.559.10">
    <property type="entry name" value="Chloramphenicol acetyltransferase-like domain"/>
    <property type="match status" value="1"/>
</dbReference>
<accession>A0A0D9Y6C6</accession>
<dbReference type="HOGENOM" id="CLU_079743_1_0_1"/>
<protein>
    <submittedName>
        <fullName evidence="1">Uncharacterized protein</fullName>
    </submittedName>
</protein>
<organism evidence="1">
    <name type="scientific">Oryza glumipatula</name>
    <dbReference type="NCBI Taxonomy" id="40148"/>
    <lineage>
        <taxon>Eukaryota</taxon>
        <taxon>Viridiplantae</taxon>
        <taxon>Streptophyta</taxon>
        <taxon>Embryophyta</taxon>
        <taxon>Tracheophyta</taxon>
        <taxon>Spermatophyta</taxon>
        <taxon>Magnoliopsida</taxon>
        <taxon>Liliopsida</taxon>
        <taxon>Poales</taxon>
        <taxon>Poaceae</taxon>
        <taxon>BOP clade</taxon>
        <taxon>Oryzoideae</taxon>
        <taxon>Oryzeae</taxon>
        <taxon>Oryzinae</taxon>
        <taxon>Oryza</taxon>
    </lineage>
</organism>
<proteinExistence type="predicted"/>
<dbReference type="AlphaFoldDB" id="A0A0D9Y6C6"/>